<proteinExistence type="predicted"/>
<accession>A0A3G1A5H1</accession>
<gene>
    <name evidence="1" type="ORF">TCARB_1021</name>
</gene>
<dbReference type="AlphaFoldDB" id="A0A3G1A5H1"/>
<name>A0A3G1A5H1_9CREN</name>
<dbReference type="EMBL" id="CP007493">
    <property type="protein sequence ID" value="AJB42069.1"/>
    <property type="molecule type" value="Genomic_DNA"/>
</dbReference>
<dbReference type="RefSeq" id="WP_052886915.1">
    <property type="nucleotide sequence ID" value="NZ_CP007493.1"/>
</dbReference>
<dbReference type="STRING" id="697581.TCARB_1021"/>
<protein>
    <submittedName>
        <fullName evidence="1">Uncharacterized protein</fullName>
    </submittedName>
</protein>
<reference evidence="2" key="1">
    <citation type="book" date="2010" name="EXTREMOPHILES" publisher="0:0-0">
        <title>Complete genome sequences of ten hyperthermophilic archaea reveal their metabolic capabilities and possible ecological roles.</title>
        <editorList>
            <person name="?"/>
        </editorList>
        <authorList>
            <person name="Ravin N.V."/>
            <person name="Mardanov A.V."/>
            <person name="Bonch-Osmolovskaya E.A."/>
            <person name="Skryabin K.G."/>
        </authorList>
    </citation>
    <scope>NUCLEOTIDE SEQUENCE [LARGE SCALE GENOMIC DNA]</scope>
    <source>
        <strain evidence="2">1505</strain>
    </source>
</reference>
<evidence type="ECO:0000313" key="1">
    <source>
        <dbReference type="EMBL" id="AJB42069.1"/>
    </source>
</evidence>
<sequence length="487" mass="56622">MVNLKCFDRIIVGPAEVKGRRASVKYTLEFDGLRKEYELVNVYPEDIDQRVLSAFFNVAGIVPAINYTLFSDEIKLDLELDQVDLKFFEDMSRVTARDIFVNRIVNRTGLIREEYLPNSEDVTPEDAEPKAHVSAEKITSKDIGPVKLDEKSCGVMSSGGKESLFTYGLLREMGCNVYSFFLNESGRHWWTALTAYRELARRDPNTRKVWSNIDRLFAFIEKNMKIVVPNYWRKNREIYPVRLFWYANYILSFIPIALKHGVGNIVMGNEFDDPSGLTFEYKGIRHYYATFDQSLDFDNYMTGYFKAKGLDIKQWSPLRPLTPISMLKIFKDRYPDLVPLITSCHSTHIENGVVKPCGTCFKCNGVQLMLLAVGIDPRLLRYEDKHIETLPQRIARGLIRLEPSLVQHSIYLATQRGVWKQGKAEPVWHVEMLHFDNINATPTFIPHKWLRRRVLDLYEKYTLGYVKLVGDKWVPMTREEIERIKET</sequence>
<dbReference type="Proteomes" id="UP000266720">
    <property type="component" value="Chromosome"/>
</dbReference>
<evidence type="ECO:0000313" key="2">
    <source>
        <dbReference type="Proteomes" id="UP000266720"/>
    </source>
</evidence>
<dbReference type="SUPFAM" id="SSF52402">
    <property type="entry name" value="Adenine nucleotide alpha hydrolases-like"/>
    <property type="match status" value="1"/>
</dbReference>
<organism evidence="1 2">
    <name type="scientific">Thermofilum adornatum 1505</name>
    <dbReference type="NCBI Taxonomy" id="697581"/>
    <lineage>
        <taxon>Archaea</taxon>
        <taxon>Thermoproteota</taxon>
        <taxon>Thermoprotei</taxon>
        <taxon>Thermofilales</taxon>
        <taxon>Thermofilaceae</taxon>
        <taxon>Thermofilum</taxon>
    </lineage>
</organism>
<dbReference type="KEGG" id="tcb:TCARB_1021"/>
<dbReference type="Gene3D" id="3.40.50.620">
    <property type="entry name" value="HUPs"/>
    <property type="match status" value="1"/>
</dbReference>
<dbReference type="InterPro" id="IPR014729">
    <property type="entry name" value="Rossmann-like_a/b/a_fold"/>
</dbReference>
<dbReference type="GeneID" id="25406439"/>